<organism evidence="2 3">
    <name type="scientific">Alkalibaculum bacchi</name>
    <dbReference type="NCBI Taxonomy" id="645887"/>
    <lineage>
        <taxon>Bacteria</taxon>
        <taxon>Bacillati</taxon>
        <taxon>Bacillota</taxon>
        <taxon>Clostridia</taxon>
        <taxon>Eubacteriales</taxon>
        <taxon>Eubacteriaceae</taxon>
        <taxon>Alkalibaculum</taxon>
    </lineage>
</organism>
<dbReference type="AlphaFoldDB" id="A0A366I774"/>
<dbReference type="EMBL" id="QNRX01000010">
    <property type="protein sequence ID" value="RBP63263.1"/>
    <property type="molecule type" value="Genomic_DNA"/>
</dbReference>
<dbReference type="SMART" id="SM00382">
    <property type="entry name" value="AAA"/>
    <property type="match status" value="1"/>
</dbReference>
<comment type="caution">
    <text evidence="2">The sequence shown here is derived from an EMBL/GenBank/DDBJ whole genome shotgun (WGS) entry which is preliminary data.</text>
</comment>
<dbReference type="Pfam" id="PF05673">
    <property type="entry name" value="DUF815"/>
    <property type="match status" value="1"/>
</dbReference>
<dbReference type="OrthoDB" id="9812140at2"/>
<feature type="domain" description="AAA+ ATPase" evidence="1">
    <location>
        <begin position="213"/>
        <end position="330"/>
    </location>
</feature>
<reference evidence="2 3" key="1">
    <citation type="submission" date="2018-06" db="EMBL/GenBank/DDBJ databases">
        <title>Genomic Encyclopedia of Type Strains, Phase IV (KMG-IV): sequencing the most valuable type-strain genomes for metagenomic binning, comparative biology and taxonomic classification.</title>
        <authorList>
            <person name="Goeker M."/>
        </authorList>
    </citation>
    <scope>NUCLEOTIDE SEQUENCE [LARGE SCALE GENOMIC DNA]</scope>
    <source>
        <strain evidence="2 3">DSM 22112</strain>
    </source>
</reference>
<gene>
    <name evidence="2" type="ORF">DES36_1104</name>
</gene>
<accession>A0A366I774</accession>
<dbReference type="InterPro" id="IPR027417">
    <property type="entry name" value="P-loop_NTPase"/>
</dbReference>
<dbReference type="Proteomes" id="UP000253490">
    <property type="component" value="Unassembled WGS sequence"/>
</dbReference>
<dbReference type="SUPFAM" id="SSF52540">
    <property type="entry name" value="P-loop containing nucleoside triphosphate hydrolases"/>
    <property type="match status" value="1"/>
</dbReference>
<dbReference type="Gene3D" id="3.40.50.300">
    <property type="entry name" value="P-loop containing nucleotide triphosphate hydrolases"/>
    <property type="match status" value="1"/>
</dbReference>
<evidence type="ECO:0000313" key="3">
    <source>
        <dbReference type="Proteomes" id="UP000253490"/>
    </source>
</evidence>
<dbReference type="InterPro" id="IPR008533">
    <property type="entry name" value="DUF815"/>
</dbReference>
<sequence length="407" mass="47550">MQDMFNELLIFRNIQQNPVIDQFRKFTTAREIPHKVEHLFQMQYEIVRISGKKGISWKQTVLDILLMDENLFTLKCERRERIDENLLTLVAGDIHIIRNLYNYDWITVLEELSVNRSTVFTLDTEEFENIDIHSLLANNNIGERFIVKELSNYIRENGTGLFSKESVFKWDDAKQCLSEIKEFDRVRFEDLIGYEGQTKVLKENTLSFIDRGKGNNVLLYGQRGTGKSSSVKALVNEYAHKGLKIIELKKGQLDAIASIIEITRHRDFKFILFIDDLSFEEFETDYKKFKAIIEGSFEKKPNNVLIYVTSNRHHLVRETFKEREEDVNVSETAQEKLSLFDRFGLTILYEQPKDDLYNEMVIKLARRNGIKLPEKELLQLANEWKVSKASKSGRAAQQLVDSLSSKL</sequence>
<dbReference type="InterPro" id="IPR003593">
    <property type="entry name" value="AAA+_ATPase"/>
</dbReference>
<name>A0A366I774_9FIRM</name>
<evidence type="ECO:0000313" key="2">
    <source>
        <dbReference type="EMBL" id="RBP63263.1"/>
    </source>
</evidence>
<evidence type="ECO:0000259" key="1">
    <source>
        <dbReference type="SMART" id="SM00382"/>
    </source>
</evidence>
<proteinExistence type="predicted"/>
<keyword evidence="3" id="KW-1185">Reference proteome</keyword>
<dbReference type="RefSeq" id="WP_113920785.1">
    <property type="nucleotide sequence ID" value="NZ_QNRX01000010.1"/>
</dbReference>
<dbReference type="PANTHER" id="PTHR42935:SF1">
    <property type="entry name" value="SLR0930 PROTEIN"/>
    <property type="match status" value="1"/>
</dbReference>
<dbReference type="PANTHER" id="PTHR42935">
    <property type="entry name" value="SLR0930 PROTEIN"/>
    <property type="match status" value="1"/>
</dbReference>
<dbReference type="CDD" id="cd00009">
    <property type="entry name" value="AAA"/>
    <property type="match status" value="1"/>
</dbReference>
<protein>
    <recommendedName>
        <fullName evidence="1">AAA+ ATPase domain-containing protein</fullName>
    </recommendedName>
</protein>